<dbReference type="GO" id="GO:0004412">
    <property type="term" value="F:homoserine dehydrogenase activity"/>
    <property type="evidence" value="ECO:0007669"/>
    <property type="project" value="UniProtKB-EC"/>
</dbReference>
<evidence type="ECO:0000256" key="8">
    <source>
        <dbReference type="ARBA" id="ARBA00010046"/>
    </source>
</evidence>
<keyword evidence="13" id="KW-0479">Metal-binding</keyword>
<dbReference type="Pfam" id="PF00696">
    <property type="entry name" value="AA_kinase"/>
    <property type="match status" value="1"/>
</dbReference>
<dbReference type="InterPro" id="IPR036393">
    <property type="entry name" value="AceGlu_kinase-like_sf"/>
</dbReference>
<evidence type="ECO:0000259" key="30">
    <source>
        <dbReference type="Pfam" id="PF03447"/>
    </source>
</evidence>
<comment type="pathway">
    <text evidence="5">Amino-acid biosynthesis; L-methionine biosynthesis via de novo pathway; L-homoserine from L-aspartate: step 3/3.</text>
</comment>
<keyword evidence="23" id="KW-0511">Multifunctional enzyme</keyword>
<comment type="catalytic activity">
    <reaction evidence="26">
        <text>L-homoserine + NADP(+) = L-aspartate 4-semialdehyde + NADPH + H(+)</text>
        <dbReference type="Rhea" id="RHEA:15761"/>
        <dbReference type="ChEBI" id="CHEBI:15378"/>
        <dbReference type="ChEBI" id="CHEBI:57476"/>
        <dbReference type="ChEBI" id="CHEBI:57783"/>
        <dbReference type="ChEBI" id="CHEBI:58349"/>
        <dbReference type="ChEBI" id="CHEBI:537519"/>
        <dbReference type="EC" id="1.1.1.3"/>
    </reaction>
    <physiologicalReaction direction="right-to-left" evidence="26">
        <dbReference type="Rhea" id="RHEA:15763"/>
    </physiologicalReaction>
</comment>
<evidence type="ECO:0000256" key="10">
    <source>
        <dbReference type="ARBA" id="ARBA00022605"/>
    </source>
</evidence>
<evidence type="ECO:0000256" key="25">
    <source>
        <dbReference type="ARBA" id="ARBA00048561"/>
    </source>
</evidence>
<evidence type="ECO:0000256" key="15">
    <source>
        <dbReference type="ARBA" id="ARBA00022777"/>
    </source>
</evidence>
<dbReference type="InterPro" id="IPR049638">
    <property type="entry name" value="AK-HD"/>
</dbReference>
<dbReference type="SUPFAM" id="SSF53633">
    <property type="entry name" value="Carbamate kinase-like"/>
    <property type="match status" value="1"/>
</dbReference>
<evidence type="ECO:0000256" key="16">
    <source>
        <dbReference type="ARBA" id="ARBA00022840"/>
    </source>
</evidence>
<dbReference type="EMBL" id="CP006873">
    <property type="protein sequence ID" value="AID37409.1"/>
    <property type="molecule type" value="Genomic_DNA"/>
</dbReference>
<dbReference type="NCBIfam" id="TIGR00657">
    <property type="entry name" value="asp_kinases"/>
    <property type="match status" value="1"/>
</dbReference>
<comment type="pathway">
    <text evidence="6">Amino-acid biosynthesis; L-threonine biosynthesis; L-threonine from L-aspartate: step 1/5.</text>
</comment>
<dbReference type="InterPro" id="IPR019811">
    <property type="entry name" value="HDH_CS"/>
</dbReference>
<evidence type="ECO:0000256" key="20">
    <source>
        <dbReference type="ARBA" id="ARBA00023053"/>
    </source>
</evidence>
<evidence type="ECO:0000259" key="29">
    <source>
        <dbReference type="Pfam" id="PF00742"/>
    </source>
</evidence>
<dbReference type="Pfam" id="PF03447">
    <property type="entry name" value="NAD_binding_3"/>
    <property type="match status" value="1"/>
</dbReference>
<dbReference type="Gene3D" id="3.30.360.10">
    <property type="entry name" value="Dihydrodipicolinate Reductase, domain 2"/>
    <property type="match status" value="1"/>
</dbReference>
<comment type="pathway">
    <text evidence="4">Amino-acid biosynthesis; L-threonine biosynthesis; L-threonine from L-aspartate: step 3/5.</text>
</comment>
<keyword evidence="21" id="KW-0457">Lysine biosynthesis</keyword>
<dbReference type="GO" id="GO:0009088">
    <property type="term" value="P:threonine biosynthetic process"/>
    <property type="evidence" value="ECO:0007669"/>
    <property type="project" value="UniProtKB-UniPathway"/>
</dbReference>
<dbReference type="InterPro" id="IPR001342">
    <property type="entry name" value="HDH_cat"/>
</dbReference>
<dbReference type="InterPro" id="IPR001341">
    <property type="entry name" value="Asp_kinase"/>
</dbReference>
<comment type="pathway">
    <text evidence="2">Amino-acid biosynthesis; L-lysine biosynthesis via DAP pathway; (S)-tetrahydrodipicolinate from L-aspartate: step 1/4.</text>
</comment>
<dbReference type="HOGENOM" id="CLU_009116_7_1_10"/>
<evidence type="ECO:0000256" key="5">
    <source>
        <dbReference type="ARBA" id="ARBA00005062"/>
    </source>
</evidence>
<evidence type="ECO:0000259" key="31">
    <source>
        <dbReference type="Pfam" id="PF22468"/>
    </source>
</evidence>
<evidence type="ECO:0000256" key="23">
    <source>
        <dbReference type="ARBA" id="ARBA00023268"/>
    </source>
</evidence>
<comment type="function">
    <text evidence="24">Bifunctional aspartate kinase and homoserine dehydrogenase that catalyzes the first and the third steps toward the synthesis of lysine, methionine and threonine from aspartate.</text>
</comment>
<evidence type="ECO:0000256" key="14">
    <source>
        <dbReference type="ARBA" id="ARBA00022741"/>
    </source>
</evidence>
<sequence>MKVLKFGGTSVGNPHAIEQVCDIIKNNNLQDRCAIIVSAVGNTTDMLVKCGQLAYHKNEKYRYFIEEIEIQHLNIIRALFPSQSNFISSIKKRLNFLEIFCDSIFHVMELSKRSLDRIMSLGELISSYLFYEKIKEYGFKTIWKDSQELIVTDERYGCAQVDIIKSYKKIQYFFSIESAPYAILPGFIASSPRKEVTTLGRGGSDYSAAIIAAALKAEVLEIWTDVSGIMTADPRIVLQAFPIENLFYEEAIELSNLGAKVIYPPTLHPVIEKQIPILVKNTFSPSEKGTRINNAPCFKHSVTGISVKKNMTMITLKGIGMINILNYLKRLFTVLSREKIQVLFFSTSEHSILLGIEESEVMQIKNSINNEFSQEIDKKYLFPVLVEQDLSIITVIGDKTKNMHRTSARMFITLSKNNIYIRDLAYNVSKKNMSAVIKNSDFKKALNVLHETFFEIPPKPINLFVAGIGKVGRKLLEHISIQKTYLIKELQIQVMGLCNSKTMYFEEQGIDVKNWKKNLESGNRMRLHRFIEKIHLMNMHNSIFIDATDSQDVARTYDKLFVKGIGVITCNKIACSSSYKDYKNLKKIARYFKVPFFLETNVGAGLPIISTLNDLLNSGDKIHLIEAVLSGSINFIFNHFKSGRTFSETVREAQKRGYTEPDPRIDLSGIDVMRKILILVRECGDSMELSQIRQKPFLPEECVKANNVESFYEKLSQYENYFGRLREEAKNKGKKLRFMAKYEKGNANVELKSIGPEHPFYQLEGDDNIILYKTQRYYEQPLIIKGAGAGAEVTASGILSDIIKASR</sequence>
<keyword evidence="33" id="KW-1185">Reference proteome</keyword>
<evidence type="ECO:0000256" key="11">
    <source>
        <dbReference type="ARBA" id="ARBA00022679"/>
    </source>
</evidence>
<dbReference type="UniPathway" id="UPA00050">
    <property type="reaction ID" value="UER00063"/>
</dbReference>
<evidence type="ECO:0000256" key="6">
    <source>
        <dbReference type="ARBA" id="ARBA00005139"/>
    </source>
</evidence>
<evidence type="ECO:0000256" key="21">
    <source>
        <dbReference type="ARBA" id="ARBA00023154"/>
    </source>
</evidence>
<dbReference type="GO" id="GO:0009089">
    <property type="term" value="P:lysine biosynthetic process via diaminopimelate"/>
    <property type="evidence" value="ECO:0007669"/>
    <property type="project" value="UniProtKB-UniPathway"/>
</dbReference>
<evidence type="ECO:0000256" key="13">
    <source>
        <dbReference type="ARBA" id="ARBA00022723"/>
    </source>
</evidence>
<dbReference type="Gene3D" id="3.30.2130.10">
    <property type="entry name" value="VC0802-like"/>
    <property type="match status" value="1"/>
</dbReference>
<keyword evidence="12" id="KW-0791">Threonine biosynthesis</keyword>
<dbReference type="Proteomes" id="UP000027148">
    <property type="component" value="Chromosome"/>
</dbReference>
<dbReference type="Gene3D" id="3.40.1160.10">
    <property type="entry name" value="Acetylglutamate kinase-like"/>
    <property type="match status" value="1"/>
</dbReference>
<keyword evidence="17" id="KW-0521">NADP</keyword>
<evidence type="ECO:0000256" key="7">
    <source>
        <dbReference type="ARBA" id="ARBA00007952"/>
    </source>
</evidence>
<keyword evidence="19" id="KW-0520">NAD</keyword>
<organism evidence="32 33">
    <name type="scientific">Candidatus Walczuchella monophlebidarum</name>
    <dbReference type="NCBI Taxonomy" id="1415657"/>
    <lineage>
        <taxon>Bacteria</taxon>
        <taxon>Pseudomonadati</taxon>
        <taxon>Bacteroidota</taxon>
        <taxon>Flavobacteriia</taxon>
        <taxon>Flavobacteriales</taxon>
        <taxon>Candidatus Walczuchella</taxon>
    </lineage>
</organism>
<evidence type="ECO:0000256" key="17">
    <source>
        <dbReference type="ARBA" id="ARBA00022857"/>
    </source>
</evidence>
<feature type="domain" description="Aspartokinase ACT" evidence="31">
    <location>
        <begin position="314"/>
        <end position="372"/>
    </location>
</feature>
<keyword evidence="20" id="KW-0915">Sodium</keyword>
<comment type="pathway">
    <text evidence="3">Amino-acid biosynthesis; L-methionine biosynthesis via de novo pathway; L-homoserine from L-aspartate: step 1/3.</text>
</comment>
<dbReference type="InterPro" id="IPR005106">
    <property type="entry name" value="Asp/hSer_DH_NAD-bd"/>
</dbReference>
<dbReference type="InterPro" id="IPR054352">
    <property type="entry name" value="ACT_Aspartokinase"/>
</dbReference>
<evidence type="ECO:0000256" key="19">
    <source>
        <dbReference type="ARBA" id="ARBA00023027"/>
    </source>
</evidence>
<dbReference type="InterPro" id="IPR011147">
    <property type="entry name" value="Bifunc_Aspkin/hSer_DH"/>
</dbReference>
<dbReference type="AlphaFoldDB" id="A0A068DSP3"/>
<evidence type="ECO:0000256" key="2">
    <source>
        <dbReference type="ARBA" id="ARBA00004766"/>
    </source>
</evidence>
<dbReference type="GO" id="GO:0050661">
    <property type="term" value="F:NADP binding"/>
    <property type="evidence" value="ECO:0007669"/>
    <property type="project" value="InterPro"/>
</dbReference>
<dbReference type="GO" id="GO:0004072">
    <property type="term" value="F:aspartate kinase activity"/>
    <property type="evidence" value="ECO:0007669"/>
    <property type="project" value="UniProtKB-EC"/>
</dbReference>
<feature type="domain" description="Homoserine dehydrogenase catalytic" evidence="29">
    <location>
        <begin position="607"/>
        <end position="803"/>
    </location>
</feature>
<dbReference type="KEGG" id="elv:FNIIJ_118"/>
<dbReference type="GO" id="GO:0009090">
    <property type="term" value="P:homoserine biosynthetic process"/>
    <property type="evidence" value="ECO:0007669"/>
    <property type="project" value="UniProtKB-ARBA"/>
</dbReference>
<keyword evidence="14" id="KW-0547">Nucleotide-binding</keyword>
<dbReference type="Pfam" id="PF00742">
    <property type="entry name" value="Homoserine_dh"/>
    <property type="match status" value="1"/>
</dbReference>
<dbReference type="GO" id="GO:0009086">
    <property type="term" value="P:methionine biosynthetic process"/>
    <property type="evidence" value="ECO:0007669"/>
    <property type="project" value="UniProtKB-KW"/>
</dbReference>
<comment type="similarity">
    <text evidence="8">In the N-terminal section; belongs to the aspartokinase family.</text>
</comment>
<dbReference type="SUPFAM" id="SSF55021">
    <property type="entry name" value="ACT-like"/>
    <property type="match status" value="2"/>
</dbReference>
<evidence type="ECO:0000256" key="26">
    <source>
        <dbReference type="ARBA" id="ARBA00048841"/>
    </source>
</evidence>
<dbReference type="OrthoDB" id="9799110at2"/>
<dbReference type="InterPro" id="IPR036291">
    <property type="entry name" value="NAD(P)-bd_dom_sf"/>
</dbReference>
<proteinExistence type="inferred from homology"/>
<keyword evidence="22" id="KW-0486">Methionine biosynthesis</keyword>
<evidence type="ECO:0000256" key="1">
    <source>
        <dbReference type="ARBA" id="ARBA00001920"/>
    </source>
</evidence>
<dbReference type="STRING" id="1415657.FNIIJ_118"/>
<evidence type="ECO:0000256" key="22">
    <source>
        <dbReference type="ARBA" id="ARBA00023167"/>
    </source>
</evidence>
<evidence type="ECO:0000256" key="3">
    <source>
        <dbReference type="ARBA" id="ARBA00004986"/>
    </source>
</evidence>
<dbReference type="SUPFAM" id="SSF51735">
    <property type="entry name" value="NAD(P)-binding Rossmann-fold domains"/>
    <property type="match status" value="1"/>
</dbReference>
<dbReference type="InterPro" id="IPR018042">
    <property type="entry name" value="Aspartate_kinase_CS"/>
</dbReference>
<name>A0A068DSP3_9FLAO</name>
<dbReference type="UniPathway" id="UPA00034">
    <property type="reaction ID" value="UER00015"/>
</dbReference>
<dbReference type="InterPro" id="IPR042199">
    <property type="entry name" value="AsparK_Bifunc_asparK/hSer_DH"/>
</dbReference>
<evidence type="ECO:0000259" key="28">
    <source>
        <dbReference type="Pfam" id="PF00696"/>
    </source>
</evidence>
<evidence type="ECO:0000256" key="18">
    <source>
        <dbReference type="ARBA" id="ARBA00023002"/>
    </source>
</evidence>
<gene>
    <name evidence="32" type="primary">thrA</name>
    <name evidence="32" type="ORF">FNIIJ_118</name>
</gene>
<dbReference type="GO" id="GO:0005524">
    <property type="term" value="F:ATP binding"/>
    <property type="evidence" value="ECO:0007669"/>
    <property type="project" value="UniProtKB-KW"/>
</dbReference>
<comment type="cofactor">
    <cofactor evidence="1">
        <name>a metal cation</name>
        <dbReference type="ChEBI" id="CHEBI:25213"/>
    </cofactor>
</comment>
<dbReference type="NCBIfam" id="NF006959">
    <property type="entry name" value="PRK09436.1"/>
    <property type="match status" value="1"/>
</dbReference>
<evidence type="ECO:0000256" key="9">
    <source>
        <dbReference type="ARBA" id="ARBA00011881"/>
    </source>
</evidence>
<evidence type="ECO:0000256" key="24">
    <source>
        <dbReference type="ARBA" id="ARBA00044938"/>
    </source>
</evidence>
<feature type="domain" description="Aspartate/glutamate/uridylate kinase" evidence="28">
    <location>
        <begin position="2"/>
        <end position="281"/>
    </location>
</feature>
<dbReference type="UniPathway" id="UPA00051">
    <property type="reaction ID" value="UER00462"/>
</dbReference>
<dbReference type="Pfam" id="PF22468">
    <property type="entry name" value="ACT_9"/>
    <property type="match status" value="2"/>
</dbReference>
<dbReference type="Gene3D" id="3.40.50.720">
    <property type="entry name" value="NAD(P)-binding Rossmann-like Domain"/>
    <property type="match status" value="1"/>
</dbReference>
<keyword evidence="16" id="KW-0067">ATP-binding</keyword>
<dbReference type="Gene3D" id="1.20.120.1320">
    <property type="entry name" value="Aspartokinase, catalytic domain"/>
    <property type="match status" value="1"/>
</dbReference>
<keyword evidence="10" id="KW-0028">Amino-acid biosynthesis</keyword>
<keyword evidence="11" id="KW-0808">Transferase</keyword>
<evidence type="ECO:0000256" key="12">
    <source>
        <dbReference type="ARBA" id="ARBA00022697"/>
    </source>
</evidence>
<comment type="catalytic activity">
    <reaction evidence="27">
        <text>L-homoserine + NAD(+) = L-aspartate 4-semialdehyde + NADH + H(+)</text>
        <dbReference type="Rhea" id="RHEA:15757"/>
        <dbReference type="ChEBI" id="CHEBI:15378"/>
        <dbReference type="ChEBI" id="CHEBI:57476"/>
        <dbReference type="ChEBI" id="CHEBI:57540"/>
        <dbReference type="ChEBI" id="CHEBI:57945"/>
        <dbReference type="ChEBI" id="CHEBI:537519"/>
        <dbReference type="EC" id="1.1.1.3"/>
    </reaction>
    <physiologicalReaction direction="right-to-left" evidence="27">
        <dbReference type="Rhea" id="RHEA:15759"/>
    </physiologicalReaction>
</comment>
<feature type="domain" description="Aspartokinase ACT" evidence="31">
    <location>
        <begin position="393"/>
        <end position="453"/>
    </location>
</feature>
<dbReference type="PROSITE" id="PS01042">
    <property type="entry name" value="HOMOSER_DHGENASE"/>
    <property type="match status" value="1"/>
</dbReference>
<dbReference type="CDD" id="cd04243">
    <property type="entry name" value="AAK_AK-HSDH-like"/>
    <property type="match status" value="1"/>
</dbReference>
<dbReference type="PROSITE" id="PS00324">
    <property type="entry name" value="ASPARTOKINASE"/>
    <property type="match status" value="1"/>
</dbReference>
<dbReference type="PIRSF" id="PIRSF000727">
    <property type="entry name" value="ThrA"/>
    <property type="match status" value="1"/>
</dbReference>
<dbReference type="PANTHER" id="PTHR43070:SF3">
    <property type="entry name" value="HOMOSERINE DEHYDROGENASE"/>
    <property type="match status" value="1"/>
</dbReference>
<evidence type="ECO:0000256" key="4">
    <source>
        <dbReference type="ARBA" id="ARBA00005056"/>
    </source>
</evidence>
<evidence type="ECO:0000313" key="33">
    <source>
        <dbReference type="Proteomes" id="UP000027148"/>
    </source>
</evidence>
<dbReference type="InterPro" id="IPR001048">
    <property type="entry name" value="Asp/Glu/Uridylate_kinase"/>
</dbReference>
<accession>A0A068DSP3</accession>
<keyword evidence="15 32" id="KW-0418">Kinase</keyword>
<reference evidence="32 33" key="1">
    <citation type="journal article" date="2014" name="Genome Biol. Evol.">
        <title>Genome sequence of "Candidatus Walczuchella monophlebidarum" the flavobacterial endosymbiont of Llaveia axin axin (Hemiptera: Coccoidea: Monophlebidae).</title>
        <authorList>
            <person name="Rosas-Perez T."/>
            <person name="Rosenblueth M."/>
            <person name="Rincon-Rosales R."/>
            <person name="Mora J."/>
            <person name="Martinez-Romero E."/>
        </authorList>
    </citation>
    <scope>NUCLEOTIDE SEQUENCE [LARGE SCALE GENOMIC DNA]</scope>
    <source>
        <strain evidence="32">FNIIJ</strain>
    </source>
</reference>
<evidence type="ECO:0000313" key="32">
    <source>
        <dbReference type="EMBL" id="AID37409.1"/>
    </source>
</evidence>
<dbReference type="InterPro" id="IPR045865">
    <property type="entry name" value="ACT-like_dom_sf"/>
</dbReference>
<comment type="subunit">
    <text evidence="9">Homotetramer.</text>
</comment>
<dbReference type="PANTHER" id="PTHR43070">
    <property type="match status" value="1"/>
</dbReference>
<evidence type="ECO:0000256" key="27">
    <source>
        <dbReference type="ARBA" id="ARBA00049031"/>
    </source>
</evidence>
<comment type="catalytic activity">
    <reaction evidence="25">
        <text>L-aspartate + ATP = 4-phospho-L-aspartate + ADP</text>
        <dbReference type="Rhea" id="RHEA:23776"/>
        <dbReference type="ChEBI" id="CHEBI:29991"/>
        <dbReference type="ChEBI" id="CHEBI:30616"/>
        <dbReference type="ChEBI" id="CHEBI:57535"/>
        <dbReference type="ChEBI" id="CHEBI:456216"/>
        <dbReference type="EC" id="2.7.2.4"/>
    </reaction>
    <physiologicalReaction direction="left-to-right" evidence="25">
        <dbReference type="Rhea" id="RHEA:23777"/>
    </physiologicalReaction>
</comment>
<feature type="domain" description="Aspartate/homoserine dehydrogenase NAD-binding" evidence="30">
    <location>
        <begin position="467"/>
        <end position="590"/>
    </location>
</feature>
<keyword evidence="18" id="KW-0560">Oxidoreductase</keyword>
<dbReference type="RefSeq" id="WP_038436120.1">
    <property type="nucleotide sequence ID" value="NZ_CP006873.1"/>
</dbReference>
<dbReference type="FunFam" id="3.30.360.10:FF:000006">
    <property type="entry name" value="Bifunctional aspartokinase/homoserine dehydrogenase"/>
    <property type="match status" value="1"/>
</dbReference>
<protein>
    <submittedName>
        <fullName evidence="32">Bifunctional aspartokinase/homoserine dehydrogenase</fullName>
    </submittedName>
</protein>
<dbReference type="GO" id="GO:0046872">
    <property type="term" value="F:metal ion binding"/>
    <property type="evidence" value="ECO:0007669"/>
    <property type="project" value="UniProtKB-KW"/>
</dbReference>
<comment type="similarity">
    <text evidence="7">In the C-terminal section; belongs to the homoserine dehydrogenase family.</text>
</comment>
<dbReference type="SUPFAM" id="SSF55347">
    <property type="entry name" value="Glyceraldehyde-3-phosphate dehydrogenase-like, C-terminal domain"/>
    <property type="match status" value="1"/>
</dbReference>